<name>U5Q000_9CAUD</name>
<sequence>MLISICIAMAAIVFVFGYAVTNDGMRKHGSHE</sequence>
<dbReference type="RefSeq" id="YP_009007659.1">
    <property type="nucleotide sequence ID" value="NC_023581.1"/>
</dbReference>
<dbReference type="GeneID" id="18504229"/>
<accession>U5Q000</accession>
<dbReference type="Proteomes" id="UP000017656">
    <property type="component" value="Segment"/>
</dbReference>
<keyword evidence="2" id="KW-1185">Reference proteome</keyword>
<dbReference type="EMBL" id="KF669658">
    <property type="protein sequence ID" value="AGY48158.1"/>
    <property type="molecule type" value="Genomic_DNA"/>
</dbReference>
<gene>
    <name evidence="1" type="ORF">Presley_91</name>
</gene>
<reference evidence="1 2" key="1">
    <citation type="journal article" date="2013" name="Genome Announc.">
        <title>Complete Genome of Acinetobacter baumannii N4-Like Podophage Presley.</title>
        <authorList>
            <person name="Farmer N.G."/>
            <person name="Wood T.L."/>
            <person name="Chamakura K.R."/>
            <person name="Kuty Everett G.F."/>
        </authorList>
    </citation>
    <scope>NUCLEOTIDE SEQUENCE [LARGE SCALE GENOMIC DNA]</scope>
</reference>
<dbReference type="KEGG" id="vg:18504229"/>
<evidence type="ECO:0000313" key="2">
    <source>
        <dbReference type="Proteomes" id="UP000017656"/>
    </source>
</evidence>
<protein>
    <submittedName>
        <fullName evidence="1">Uncharacterized protein</fullName>
    </submittedName>
</protein>
<evidence type="ECO:0000313" key="1">
    <source>
        <dbReference type="EMBL" id="AGY48158.1"/>
    </source>
</evidence>
<organism evidence="1 2">
    <name type="scientific">Acinetobacter phage Presley</name>
    <dbReference type="NCBI Taxonomy" id="1406780"/>
    <lineage>
        <taxon>Viruses</taxon>
        <taxon>Duplodnaviria</taxon>
        <taxon>Heunggongvirae</taxon>
        <taxon>Uroviricota</taxon>
        <taxon>Caudoviricetes</taxon>
        <taxon>Schitoviridae</taxon>
        <taxon>Presleyvirus</taxon>
        <taxon>Presleyvirus presley</taxon>
    </lineage>
</organism>
<proteinExistence type="predicted"/>